<gene>
    <name evidence="2" type="ORF">JMJ58_21390</name>
</gene>
<dbReference type="AlphaFoldDB" id="A0A8T8E694"/>
<accession>A0A8T8E694</accession>
<feature type="transmembrane region" description="Helical" evidence="1">
    <location>
        <begin position="34"/>
        <end position="63"/>
    </location>
</feature>
<geneLocation type="plasmid" evidence="2 3">
    <name>pHTS138</name>
</geneLocation>
<evidence type="ECO:0000313" key="3">
    <source>
        <dbReference type="Proteomes" id="UP000637819"/>
    </source>
</evidence>
<name>A0A8T8E694_9EURY</name>
<organism evidence="2 3">
    <name type="scientific">Haloterrigena salifodinae</name>
    <dbReference type="NCBI Taxonomy" id="2675099"/>
    <lineage>
        <taxon>Archaea</taxon>
        <taxon>Methanobacteriati</taxon>
        <taxon>Methanobacteriota</taxon>
        <taxon>Stenosarchaea group</taxon>
        <taxon>Halobacteria</taxon>
        <taxon>Halobacteriales</taxon>
        <taxon>Natrialbaceae</taxon>
        <taxon>Haloterrigena</taxon>
    </lineage>
</organism>
<dbReference type="InterPro" id="IPR006938">
    <property type="entry name" value="DUF624"/>
</dbReference>
<feature type="transmembrane region" description="Helical" evidence="1">
    <location>
        <begin position="115"/>
        <end position="141"/>
    </location>
</feature>
<keyword evidence="2" id="KW-0614">Plasmid</keyword>
<dbReference type="KEGG" id="hsal:JMJ58_21390"/>
<evidence type="ECO:0000256" key="1">
    <source>
        <dbReference type="SAM" id="Phobius"/>
    </source>
</evidence>
<proteinExistence type="predicted"/>
<keyword evidence="1" id="KW-0472">Membrane</keyword>
<evidence type="ECO:0000313" key="2">
    <source>
        <dbReference type="EMBL" id="QRV17404.1"/>
    </source>
</evidence>
<dbReference type="OrthoDB" id="351232at2157"/>
<dbReference type="GeneID" id="62877736"/>
<reference evidence="2 3" key="1">
    <citation type="submission" date="2021-01" db="EMBL/GenBank/DDBJ databases">
        <title>Genome Sequence and Methylation Pattern of Haloterrigena salifodinae BOL5-1, An Extremely Halophilic Archaeon from a Bolivian Salt Mine.</title>
        <authorList>
            <person name="DasSarma P."/>
            <person name="Anton B.P."/>
            <person name="DasSarma S.L."/>
            <person name="von Ehrenheim H.A.L."/>
            <person name="Martinez F.L."/>
            <person name="Guzman D."/>
            <person name="Roberts R.J."/>
            <person name="DasSarma S."/>
        </authorList>
    </citation>
    <scope>NUCLEOTIDE SEQUENCE [LARGE SCALE GENOMIC DNA]</scope>
    <source>
        <strain evidence="2 3">BOL5-1</strain>
        <plasmid evidence="2 3">pHTS138</plasmid>
    </source>
</reference>
<dbReference type="Pfam" id="PF04854">
    <property type="entry name" value="DUF624"/>
    <property type="match status" value="1"/>
</dbReference>
<protein>
    <submittedName>
        <fullName evidence="2">DUF624 domain-containing protein</fullName>
    </submittedName>
</protein>
<dbReference type="RefSeq" id="WP_204749439.1">
    <property type="nucleotide sequence ID" value="NZ_CP069189.1"/>
</dbReference>
<dbReference type="EMBL" id="CP069189">
    <property type="protein sequence ID" value="QRV17404.1"/>
    <property type="molecule type" value="Genomic_DNA"/>
</dbReference>
<feature type="transmembrane region" description="Helical" evidence="1">
    <location>
        <begin position="187"/>
        <end position="206"/>
    </location>
</feature>
<feature type="transmembrane region" description="Helical" evidence="1">
    <location>
        <begin position="84"/>
        <end position="109"/>
    </location>
</feature>
<keyword evidence="1" id="KW-1133">Transmembrane helix</keyword>
<keyword evidence="1" id="KW-0812">Transmembrane</keyword>
<sequence length="219" mass="23225">MNSQSDDDLELADSIATFVRVAYDELATVVVTSVLFVLTSLPIITVGAAIIALVETLTAVVAGDSPRREVDRARQFVRSYRCNLRAGIPFSGVLIGVVASTYLYLILAIGQGSEFILGGLVGLYAIVVVVTLLFRAASILARLPENERPNAVEALREAVRVSLFRLSYTILHLATVGVLLVAGGSVWISLVILVPGLLAILEVIAFEDMAGDGAGAVRD</sequence>
<feature type="transmembrane region" description="Helical" evidence="1">
    <location>
        <begin position="162"/>
        <end position="181"/>
    </location>
</feature>
<keyword evidence="3" id="KW-1185">Reference proteome</keyword>
<dbReference type="Proteomes" id="UP000637819">
    <property type="component" value="Plasmid pHTS138"/>
</dbReference>